<evidence type="ECO:0000313" key="7">
    <source>
        <dbReference type="Proteomes" id="UP000074108"/>
    </source>
</evidence>
<protein>
    <recommendedName>
        <fullName evidence="4">Anti-sigma factor antagonist</fullName>
    </recommendedName>
</protein>
<dbReference type="InterPro" id="IPR002645">
    <property type="entry name" value="STAS_dom"/>
</dbReference>
<dbReference type="STRING" id="1150625.Q75_13565"/>
<dbReference type="CDD" id="cd07043">
    <property type="entry name" value="STAS_anti-anti-sigma_factors"/>
    <property type="match status" value="1"/>
</dbReference>
<proteinExistence type="inferred from homology"/>
<dbReference type="PANTHER" id="PTHR33495:SF9">
    <property type="entry name" value="ANTI-SIGMA-B FACTOR ANTAGONIST"/>
    <property type="match status" value="1"/>
</dbReference>
<comment type="caution">
    <text evidence="6">The sequence shown here is derived from an EMBL/GenBank/DDBJ whole genome shotgun (WGS) entry which is preliminary data.</text>
</comment>
<dbReference type="RefSeq" id="WP_059351671.1">
    <property type="nucleotide sequence ID" value="NZ_LDYG01000045.1"/>
</dbReference>
<evidence type="ECO:0000256" key="4">
    <source>
        <dbReference type="RuleBase" id="RU003749"/>
    </source>
</evidence>
<dbReference type="NCBIfam" id="TIGR00377">
    <property type="entry name" value="ant_ant_sig"/>
    <property type="match status" value="1"/>
</dbReference>
<evidence type="ECO:0000259" key="5">
    <source>
        <dbReference type="PROSITE" id="PS50801"/>
    </source>
</evidence>
<keyword evidence="2" id="KW-0597">Phosphoprotein</keyword>
<gene>
    <name evidence="6" type="ORF">Q75_13565</name>
</gene>
<feature type="domain" description="STAS" evidence="5">
    <location>
        <begin position="15"/>
        <end position="111"/>
    </location>
</feature>
<dbReference type="GO" id="GO:0043856">
    <property type="term" value="F:anti-sigma factor antagonist activity"/>
    <property type="evidence" value="ECO:0007669"/>
    <property type="project" value="InterPro"/>
</dbReference>
<dbReference type="Gene3D" id="3.30.750.24">
    <property type="entry name" value="STAS domain"/>
    <property type="match status" value="1"/>
</dbReference>
<comment type="function">
    <text evidence="3">Positive regulator of sigma-B activity. Non-phosphorylated RsbV binds to RsbW, preventing its association with sigma-B. When phosphorylated, releases RsbW, which is then free to complex with and inactivate sigma-B.</text>
</comment>
<dbReference type="InterPro" id="IPR036513">
    <property type="entry name" value="STAS_dom_sf"/>
</dbReference>
<dbReference type="AlphaFoldDB" id="A0A147K5P0"/>
<keyword evidence="7" id="KW-1185">Reference proteome</keyword>
<dbReference type="PATRIC" id="fig|1150625.3.peg.2856"/>
<evidence type="ECO:0000313" key="6">
    <source>
        <dbReference type="EMBL" id="KUP05035.1"/>
    </source>
</evidence>
<dbReference type="InterPro" id="IPR003658">
    <property type="entry name" value="Anti-sigma_ant"/>
</dbReference>
<evidence type="ECO:0000256" key="1">
    <source>
        <dbReference type="ARBA" id="ARBA00009013"/>
    </source>
</evidence>
<name>A0A147K5P0_9BACI</name>
<dbReference type="FunFam" id="3.30.750.24:FF:000001">
    <property type="entry name" value="Anti-sigma factor antagonist"/>
    <property type="match status" value="1"/>
</dbReference>
<dbReference type="Proteomes" id="UP000074108">
    <property type="component" value="Unassembled WGS sequence"/>
</dbReference>
<dbReference type="SUPFAM" id="SSF52091">
    <property type="entry name" value="SpoIIaa-like"/>
    <property type="match status" value="1"/>
</dbReference>
<evidence type="ECO:0000256" key="2">
    <source>
        <dbReference type="ARBA" id="ARBA00022553"/>
    </source>
</evidence>
<accession>A0A147K5P0</accession>
<comment type="similarity">
    <text evidence="1 4">Belongs to the anti-sigma-factor antagonist family.</text>
</comment>
<evidence type="ECO:0000256" key="3">
    <source>
        <dbReference type="ARBA" id="ARBA00024670"/>
    </source>
</evidence>
<dbReference type="Pfam" id="PF01740">
    <property type="entry name" value="STAS"/>
    <property type="match status" value="1"/>
</dbReference>
<organism evidence="6 7">
    <name type="scientific">Bacillus coahuilensis p1.1.43</name>
    <dbReference type="NCBI Taxonomy" id="1150625"/>
    <lineage>
        <taxon>Bacteria</taxon>
        <taxon>Bacillati</taxon>
        <taxon>Bacillota</taxon>
        <taxon>Bacilli</taxon>
        <taxon>Bacillales</taxon>
        <taxon>Bacillaceae</taxon>
        <taxon>Bacillus</taxon>
    </lineage>
</organism>
<sequence length="111" mass="12256">MNLTINKQEQKGQEIFVSISGEIDAYTAPKLRENLDEIAGQEGIYLTIDLSDVTYMDSTGLGVFVGMFKKMNATNGHLKLVGLSERLRRLFEITGLADIMDINSEVKGGVE</sequence>
<dbReference type="OrthoDB" id="9793697at2"/>
<dbReference type="PROSITE" id="PS50801">
    <property type="entry name" value="STAS"/>
    <property type="match status" value="1"/>
</dbReference>
<reference evidence="6 7" key="1">
    <citation type="journal article" date="2016" name="Front. Microbiol.">
        <title>Microevolution Analysis of Bacillus coahuilensis Unveils Differences in Phosphorus Acquisition Strategies and Their Regulation.</title>
        <authorList>
            <person name="Gomez-Lunar Z."/>
            <person name="Hernandez-Gonzalez I."/>
            <person name="Rodriguez-Torres M.D."/>
            <person name="Souza V."/>
            <person name="Olmedo-Alvarez G."/>
        </authorList>
    </citation>
    <scope>NUCLEOTIDE SEQUENCE [LARGE SCALE GENOMIC DNA]</scope>
    <source>
        <strain evidence="7">p1.1.43</strain>
    </source>
</reference>
<dbReference type="EMBL" id="LDYG01000045">
    <property type="protein sequence ID" value="KUP05035.1"/>
    <property type="molecule type" value="Genomic_DNA"/>
</dbReference>
<dbReference type="PANTHER" id="PTHR33495">
    <property type="entry name" value="ANTI-SIGMA FACTOR ANTAGONIST TM_1081-RELATED-RELATED"/>
    <property type="match status" value="1"/>
</dbReference>